<feature type="compositionally biased region" description="Polar residues" evidence="2">
    <location>
        <begin position="46"/>
        <end position="75"/>
    </location>
</feature>
<gene>
    <name evidence="4" type="ORF">K460DRAFT_351845</name>
</gene>
<dbReference type="Proteomes" id="UP000800039">
    <property type="component" value="Unassembled WGS sequence"/>
</dbReference>
<comment type="caution">
    <text evidence="4">The sequence shown here is derived from an EMBL/GenBank/DDBJ whole genome shotgun (WGS) entry which is preliminary data.</text>
</comment>
<feature type="region of interest" description="Disordered" evidence="2">
    <location>
        <begin position="24"/>
        <end position="224"/>
    </location>
</feature>
<protein>
    <recommendedName>
        <fullName evidence="3">Zn(2)-C6 fungal-type domain-containing protein</fullName>
    </recommendedName>
</protein>
<dbReference type="OrthoDB" id="5303703at2759"/>
<dbReference type="EMBL" id="ML976614">
    <property type="protein sequence ID" value="KAF1851988.1"/>
    <property type="molecule type" value="Genomic_DNA"/>
</dbReference>
<evidence type="ECO:0000259" key="3">
    <source>
        <dbReference type="PROSITE" id="PS50048"/>
    </source>
</evidence>
<dbReference type="GO" id="GO:0000981">
    <property type="term" value="F:DNA-binding transcription factor activity, RNA polymerase II-specific"/>
    <property type="evidence" value="ECO:0007669"/>
    <property type="project" value="InterPro"/>
</dbReference>
<feature type="compositionally biased region" description="Basic and acidic residues" evidence="2">
    <location>
        <begin position="33"/>
        <end position="45"/>
    </location>
</feature>
<dbReference type="InterPro" id="IPR036864">
    <property type="entry name" value="Zn2-C6_fun-type_DNA-bd_sf"/>
</dbReference>
<proteinExistence type="predicted"/>
<reference evidence="4" key="1">
    <citation type="submission" date="2020-01" db="EMBL/GenBank/DDBJ databases">
        <authorList>
            <consortium name="DOE Joint Genome Institute"/>
            <person name="Haridas S."/>
            <person name="Albert R."/>
            <person name="Binder M."/>
            <person name="Bloem J."/>
            <person name="Labutti K."/>
            <person name="Salamov A."/>
            <person name="Andreopoulos B."/>
            <person name="Baker S.E."/>
            <person name="Barry K."/>
            <person name="Bills G."/>
            <person name="Bluhm B.H."/>
            <person name="Cannon C."/>
            <person name="Castanera R."/>
            <person name="Culley D.E."/>
            <person name="Daum C."/>
            <person name="Ezra D."/>
            <person name="Gonzalez J.B."/>
            <person name="Henrissat B."/>
            <person name="Kuo A."/>
            <person name="Liang C."/>
            <person name="Lipzen A."/>
            <person name="Lutzoni F."/>
            <person name="Magnuson J."/>
            <person name="Mondo S."/>
            <person name="Nolan M."/>
            <person name="Ohm R."/>
            <person name="Pangilinan J."/>
            <person name="Park H.-J."/>
            <person name="Ramirez L."/>
            <person name="Alfaro M."/>
            <person name="Sun H."/>
            <person name="Tritt A."/>
            <person name="Yoshinaga Y."/>
            <person name="Zwiers L.-H."/>
            <person name="Turgeon B.G."/>
            <person name="Goodwin S.B."/>
            <person name="Spatafora J.W."/>
            <person name="Crous P.W."/>
            <person name="Grigoriev I.V."/>
        </authorList>
    </citation>
    <scope>NUCLEOTIDE SEQUENCE</scope>
    <source>
        <strain evidence="4">CBS 394.84</strain>
    </source>
</reference>
<evidence type="ECO:0000256" key="2">
    <source>
        <dbReference type="SAM" id="MobiDB-lite"/>
    </source>
</evidence>
<evidence type="ECO:0000313" key="5">
    <source>
        <dbReference type="Proteomes" id="UP000800039"/>
    </source>
</evidence>
<organism evidence="4 5">
    <name type="scientific">Cucurbitaria berberidis CBS 394.84</name>
    <dbReference type="NCBI Taxonomy" id="1168544"/>
    <lineage>
        <taxon>Eukaryota</taxon>
        <taxon>Fungi</taxon>
        <taxon>Dikarya</taxon>
        <taxon>Ascomycota</taxon>
        <taxon>Pezizomycotina</taxon>
        <taxon>Dothideomycetes</taxon>
        <taxon>Pleosporomycetidae</taxon>
        <taxon>Pleosporales</taxon>
        <taxon>Pleosporineae</taxon>
        <taxon>Cucurbitariaceae</taxon>
        <taxon>Cucurbitaria</taxon>
    </lineage>
</organism>
<dbReference type="InterPro" id="IPR001138">
    <property type="entry name" value="Zn2Cys6_DnaBD"/>
</dbReference>
<dbReference type="GO" id="GO:0008270">
    <property type="term" value="F:zinc ion binding"/>
    <property type="evidence" value="ECO:0007669"/>
    <property type="project" value="InterPro"/>
</dbReference>
<accession>A0A9P4GSK7</accession>
<dbReference type="PROSITE" id="PS50048">
    <property type="entry name" value="ZN2_CY6_FUNGAL_2"/>
    <property type="match status" value="1"/>
</dbReference>
<name>A0A9P4GSK7_9PLEO</name>
<dbReference type="Gene3D" id="4.10.240.10">
    <property type="entry name" value="Zn(2)-C6 fungal-type DNA-binding domain"/>
    <property type="match status" value="1"/>
</dbReference>
<feature type="compositionally biased region" description="Basic and acidic residues" evidence="2">
    <location>
        <begin position="176"/>
        <end position="185"/>
    </location>
</feature>
<dbReference type="RefSeq" id="XP_040794551.1">
    <property type="nucleotide sequence ID" value="XM_040931594.1"/>
</dbReference>
<dbReference type="AlphaFoldDB" id="A0A9P4GSK7"/>
<dbReference type="CDD" id="cd00067">
    <property type="entry name" value="GAL4"/>
    <property type="match status" value="1"/>
</dbReference>
<dbReference type="GeneID" id="63848846"/>
<evidence type="ECO:0000256" key="1">
    <source>
        <dbReference type="ARBA" id="ARBA00023242"/>
    </source>
</evidence>
<feature type="domain" description="Zn(2)-C6 fungal-type" evidence="3">
    <location>
        <begin position="469"/>
        <end position="503"/>
    </location>
</feature>
<feature type="compositionally biased region" description="Low complexity" evidence="2">
    <location>
        <begin position="207"/>
        <end position="219"/>
    </location>
</feature>
<keyword evidence="1" id="KW-0539">Nucleus</keyword>
<keyword evidence="5" id="KW-1185">Reference proteome</keyword>
<dbReference type="SUPFAM" id="SSF57701">
    <property type="entry name" value="Zn2/Cys6 DNA-binding domain"/>
    <property type="match status" value="1"/>
</dbReference>
<evidence type="ECO:0000313" key="4">
    <source>
        <dbReference type="EMBL" id="KAF1851988.1"/>
    </source>
</evidence>
<sequence>MAEARDDTMPNDAAYEFDFTLPYGTDIVDGGNNDEHYHDSTENDHQQQMSDTTETSNNLDLHDQNNSTQAMNYSTFEKGFSDDEDAGEAFDRTGTGHQSGESLPKSKKSPRRSGGFFDDEPSPSTKRPRQSLFGGPIDENEERTFEEYIMDQGDDANDPKPPGQGIRYRMSSLSLEQKDKERCPSERPFNLGFGLGSSDRGGTTPRASPAPSEESIIIPPDDKPVYGLRTNIERKKTFTYVDTDKSGNFDPSEEAKQKILKMNKAKAAKAAAQQKKQKGKTREVKEHVMKLIVKLHFKAFGNVRNCTNDEENWPDGWSEADSDYEREAQEYRNFYRRNTPSRQTQIPVEDPQGDVDDLTGYPAARGCRHCRKHKQDCSMTGGGTYPCDECLEDDCECEPIIPTTIKGHCKQCVEDGQEFCSFGDDPDQAVCDHCAESEFICEALPPDGYKTDRINIYEIIGGRDRQYVQCTVCRQEKKRCSLKKKTDMPPCKYCKKHNIGCTFFDLPKQPDGMKTMARKGKGKVLGPTEGDAPEVAIPGSDYFTAEDLADMEMRDNDVISREVTPEMEMEDAEGHKGVLVKIQTSFAHPIQFSSESATAAECNFCEMPLFGMVGHFEKTVHVIKWDNGLGYSELGAGHREENGPTNLCWECTMGRAQITLCEGHQLEKMYEAQEALDFDVAAEDLMVTPTHTPEMRFQLQRWCSMCFSTASYRCCNAQPSLLFTLGAEEELMDGCGLNLCEGCAVRFTEEFGSNCDAMATAMENEPKQTEDDDVPAAARADVGFLIKDGLLMRNIENAMAAGQ</sequence>